<reference evidence="12 13" key="1">
    <citation type="submission" date="2017-12" db="EMBL/GenBank/DDBJ databases">
        <authorList>
            <person name="Pombert J.-F."/>
            <person name="Haag K.L."/>
            <person name="Ebert D."/>
        </authorList>
    </citation>
    <scope>NUCLEOTIDE SEQUENCE [LARGE SCALE GENOMIC DNA]</scope>
    <source>
        <strain evidence="10">FI-OER-3-3</strain>
        <strain evidence="11">IL-G-3</strain>
    </source>
</reference>
<keyword evidence="11" id="KW-0255">Endonuclease</keyword>
<dbReference type="Pfam" id="PF01261">
    <property type="entry name" value="AP_endonuc_2"/>
    <property type="match status" value="1"/>
</dbReference>
<evidence type="ECO:0000313" key="12">
    <source>
        <dbReference type="Proteomes" id="UP000292282"/>
    </source>
</evidence>
<dbReference type="GO" id="GO:0003906">
    <property type="term" value="F:DNA-(apurinic or apyrimidinic site) endonuclease activity"/>
    <property type="evidence" value="ECO:0007669"/>
    <property type="project" value="TreeGrafter"/>
</dbReference>
<keyword evidence="6" id="KW-0378">Hydrolase</keyword>
<dbReference type="CDD" id="cd00019">
    <property type="entry name" value="AP2Ec"/>
    <property type="match status" value="1"/>
</dbReference>
<dbReference type="OrthoDB" id="7663182at2759"/>
<keyword evidence="12" id="KW-1185">Reference proteome</keyword>
<evidence type="ECO:0000256" key="6">
    <source>
        <dbReference type="ARBA" id="ARBA00022801"/>
    </source>
</evidence>
<dbReference type="InterPro" id="IPR013022">
    <property type="entry name" value="Xyl_isomerase-like_TIM-brl"/>
</dbReference>
<dbReference type="Gene3D" id="3.20.20.150">
    <property type="entry name" value="Divalent-metal-dependent TIM barrel enzymes"/>
    <property type="match status" value="1"/>
</dbReference>
<evidence type="ECO:0000313" key="10">
    <source>
        <dbReference type="EMBL" id="TBU03939.1"/>
    </source>
</evidence>
<keyword evidence="8" id="KW-0234">DNA repair</keyword>
<dbReference type="NCBIfam" id="NF002199">
    <property type="entry name" value="PRK01060.1-4"/>
    <property type="match status" value="1"/>
</dbReference>
<dbReference type="VEuPathDB" id="MicrosporidiaDB:CWI38_0178p0010"/>
<comment type="caution">
    <text evidence="11">The sequence shown here is derived from an EMBL/GenBank/DDBJ whole genome shotgun (WGS) entry which is preliminary data.</text>
</comment>
<evidence type="ECO:0000313" key="11">
    <source>
        <dbReference type="EMBL" id="TBU19895.1"/>
    </source>
</evidence>
<dbReference type="PANTHER" id="PTHR21445:SF0">
    <property type="entry name" value="APURINIC-APYRIMIDINIC ENDONUCLEASE"/>
    <property type="match status" value="1"/>
</dbReference>
<accession>A0A4Q9M017</accession>
<dbReference type="GO" id="GO:0008270">
    <property type="term" value="F:zinc ion binding"/>
    <property type="evidence" value="ECO:0007669"/>
    <property type="project" value="InterPro"/>
</dbReference>
<organism evidence="11 12">
    <name type="scientific">Hamiltosporidium tvaerminnensis</name>
    <dbReference type="NCBI Taxonomy" id="1176355"/>
    <lineage>
        <taxon>Eukaryota</taxon>
        <taxon>Fungi</taxon>
        <taxon>Fungi incertae sedis</taxon>
        <taxon>Microsporidia</taxon>
        <taxon>Dubosqiidae</taxon>
        <taxon>Hamiltosporidium</taxon>
    </lineage>
</organism>
<feature type="domain" description="Xylose isomerase-like TIM barrel" evidence="9">
    <location>
        <begin position="29"/>
        <end position="277"/>
    </location>
</feature>
<dbReference type="HAMAP" id="MF_00152">
    <property type="entry name" value="Nfo"/>
    <property type="match status" value="1"/>
</dbReference>
<dbReference type="GO" id="GO:0008081">
    <property type="term" value="F:phosphoric diester hydrolase activity"/>
    <property type="evidence" value="ECO:0007669"/>
    <property type="project" value="TreeGrafter"/>
</dbReference>
<dbReference type="Proteomes" id="UP000292282">
    <property type="component" value="Unassembled WGS sequence"/>
</dbReference>
<evidence type="ECO:0000256" key="4">
    <source>
        <dbReference type="ARBA" id="ARBA00022723"/>
    </source>
</evidence>
<dbReference type="Proteomes" id="UP000292362">
    <property type="component" value="Unassembled WGS sequence"/>
</dbReference>
<keyword evidence="4" id="KW-0479">Metal-binding</keyword>
<evidence type="ECO:0000259" key="9">
    <source>
        <dbReference type="Pfam" id="PF01261"/>
    </source>
</evidence>
<protein>
    <recommendedName>
        <fullName evidence="3">Apurinic-apyrimidinic endonuclease 1</fullName>
    </recommendedName>
</protein>
<sequence>MEKESKKLVGAHLSVVKGIYTVQEQMDLLGSETCAFFVKNQRRYFSSGMKIEDIEKFKKNIKNSEVLLPHGSYLINLGNPDPDILEKSVACLRDDLKRCNDLSIKYYNMHPGSDVKKRGIKCLKQIANKINEVIKDIPNVIILLENMAGQGTVVGSKFEELKEIISNIEDKSRIGVCLDTCHLFGAGYDIRTEEKFRKVMNQFDKIIGLEYLKAMHLNDSKEPLGSKKDRHECIGKGHIGLEAFKFIMNNDIFDNKPLILETPEPEKYGEEIKLLKSLIEK</sequence>
<dbReference type="InterPro" id="IPR036237">
    <property type="entry name" value="Xyl_isomerase-like_sf"/>
</dbReference>
<dbReference type="FunFam" id="3.20.20.150:FF:000001">
    <property type="entry name" value="Probable endonuclease 4"/>
    <property type="match status" value="1"/>
</dbReference>
<dbReference type="EMBL" id="PITJ01000207">
    <property type="protein sequence ID" value="TBU03939.1"/>
    <property type="molecule type" value="Genomic_DNA"/>
</dbReference>
<gene>
    <name evidence="10" type="ORF">CWI37_0207p0010</name>
    <name evidence="11" type="ORF">CWI38_0178p0010</name>
</gene>
<dbReference type="PANTHER" id="PTHR21445">
    <property type="entry name" value="ENDONUCLEASE IV ENDODEOXYRIBONUCLEASE IV"/>
    <property type="match status" value="1"/>
</dbReference>
<dbReference type="InterPro" id="IPR001719">
    <property type="entry name" value="AP_endonuc_2"/>
</dbReference>
<evidence type="ECO:0000256" key="8">
    <source>
        <dbReference type="ARBA" id="ARBA00023204"/>
    </source>
</evidence>
<dbReference type="AlphaFoldDB" id="A0A4Q9M017"/>
<comment type="similarity">
    <text evidence="2">Belongs to the AP endonuclease 2 family.</text>
</comment>
<evidence type="ECO:0000256" key="7">
    <source>
        <dbReference type="ARBA" id="ARBA00022833"/>
    </source>
</evidence>
<name>A0A4Q9M017_9MICR</name>
<keyword evidence="7" id="KW-0862">Zinc</keyword>
<dbReference type="NCBIfam" id="TIGR00587">
    <property type="entry name" value="nfo"/>
    <property type="match status" value="1"/>
</dbReference>
<dbReference type="EMBL" id="PITK01000178">
    <property type="protein sequence ID" value="TBU19895.1"/>
    <property type="molecule type" value="Genomic_DNA"/>
</dbReference>
<comment type="cofactor">
    <cofactor evidence="1">
        <name>Zn(2+)</name>
        <dbReference type="ChEBI" id="CHEBI:29105"/>
    </cofactor>
</comment>
<dbReference type="VEuPathDB" id="MicrosporidiaDB:CWI37_0207p0010"/>
<evidence type="ECO:0000256" key="5">
    <source>
        <dbReference type="ARBA" id="ARBA00022763"/>
    </source>
</evidence>
<dbReference type="GO" id="GO:0003677">
    <property type="term" value="F:DNA binding"/>
    <property type="evidence" value="ECO:0007669"/>
    <property type="project" value="InterPro"/>
</dbReference>
<proteinExistence type="inferred from homology"/>
<dbReference type="SUPFAM" id="SSF51658">
    <property type="entry name" value="Xylose isomerase-like"/>
    <property type="match status" value="1"/>
</dbReference>
<evidence type="ECO:0000256" key="3">
    <source>
        <dbReference type="ARBA" id="ARBA00021759"/>
    </source>
</evidence>
<dbReference type="InterPro" id="IPR018246">
    <property type="entry name" value="AP_endonuc_F2_Zn_BS"/>
</dbReference>
<evidence type="ECO:0000313" key="13">
    <source>
        <dbReference type="Proteomes" id="UP000292362"/>
    </source>
</evidence>
<dbReference type="PROSITE" id="PS00731">
    <property type="entry name" value="AP_NUCLEASE_F2_3"/>
    <property type="match status" value="1"/>
</dbReference>
<dbReference type="GO" id="GO:0006284">
    <property type="term" value="P:base-excision repair"/>
    <property type="evidence" value="ECO:0007669"/>
    <property type="project" value="TreeGrafter"/>
</dbReference>
<dbReference type="STRING" id="1176355.A0A4Q9M017"/>
<dbReference type="PROSITE" id="PS00729">
    <property type="entry name" value="AP_NUCLEASE_F2_1"/>
    <property type="match status" value="1"/>
</dbReference>
<keyword evidence="5" id="KW-0227">DNA damage</keyword>
<dbReference type="SMART" id="SM00518">
    <property type="entry name" value="AP2Ec"/>
    <property type="match status" value="1"/>
</dbReference>
<dbReference type="PROSITE" id="PS00730">
    <property type="entry name" value="AP_NUCLEASE_F2_2"/>
    <property type="match status" value="1"/>
</dbReference>
<evidence type="ECO:0000256" key="1">
    <source>
        <dbReference type="ARBA" id="ARBA00001947"/>
    </source>
</evidence>
<evidence type="ECO:0000256" key="2">
    <source>
        <dbReference type="ARBA" id="ARBA00005340"/>
    </source>
</evidence>
<dbReference type="PROSITE" id="PS51432">
    <property type="entry name" value="AP_NUCLEASE_F2_4"/>
    <property type="match status" value="1"/>
</dbReference>
<keyword evidence="11" id="KW-0540">Nuclease</keyword>